<protein>
    <submittedName>
        <fullName evidence="3">Uncharacterized protein</fullName>
    </submittedName>
</protein>
<keyword evidence="4" id="KW-1185">Reference proteome</keyword>
<evidence type="ECO:0000256" key="1">
    <source>
        <dbReference type="SAM" id="MobiDB-lite"/>
    </source>
</evidence>
<evidence type="ECO:0000313" key="4">
    <source>
        <dbReference type="Proteomes" id="UP000008461"/>
    </source>
</evidence>
<gene>
    <name evidence="3" type="ordered locus">Halhy_2789</name>
</gene>
<dbReference type="HOGENOM" id="CLU_564711_0_0_10"/>
<dbReference type="AlphaFoldDB" id="F4L224"/>
<feature type="compositionally biased region" description="Low complexity" evidence="1">
    <location>
        <begin position="222"/>
        <end position="231"/>
    </location>
</feature>
<dbReference type="EMBL" id="CP002691">
    <property type="protein sequence ID" value="AEE50657.1"/>
    <property type="molecule type" value="Genomic_DNA"/>
</dbReference>
<feature type="compositionally biased region" description="Basic and acidic residues" evidence="1">
    <location>
        <begin position="320"/>
        <end position="344"/>
    </location>
</feature>
<feature type="chain" id="PRO_5003312415" evidence="2">
    <location>
        <begin position="24"/>
        <end position="483"/>
    </location>
</feature>
<sequence>MKLLMNLSMLLLVFGISSTAALAQYDDVYYDPERNNSRTTTDRRQVQPKTTPTYAEEQNYDEGYDDEEYDYYYTSRIRRFHRPYTGFDYFDPIYVDAYYYDAFARPGVTVLIYDDPFGYYGFNRFNRFNRFNNWNSWGGGFNRFNRWNSFGAYDPWFSPGLSFGLGWNRWNNFGGFNNWNSWGFGNPYYAGNSWFCPPTWGNNNYYNNVNYYSNNNNSNNNDNNRNIYYGPRTGGGGVGTQPGIDNPNGRSPRLTNGPDIKSNPANPVNPGVSRPDYSGGRKLDEAPAYDRDRTVPGAGNPRVITDTERRTPTNPATPENYDRYRDARENINRPDYNTTRRPEVNDPFSGGRRPAVQDNSRARTIETPERSTTDPRNSTVPRTNSAPRSMDNGSLDRSRSYTPDRSYERSREIPRSYDTPRNSPSPSNSIPRSNNSFDSGRSNSAPRSIDSGGSRPSGGSSSPSNSGSSSSGGRSSSSGGRQN</sequence>
<feature type="compositionally biased region" description="Polar residues" evidence="1">
    <location>
        <begin position="374"/>
        <end position="387"/>
    </location>
</feature>
<feature type="compositionally biased region" description="Basic and acidic residues" evidence="1">
    <location>
        <begin position="405"/>
        <end position="415"/>
    </location>
</feature>
<dbReference type="STRING" id="760192.Halhy_2789"/>
<feature type="compositionally biased region" description="Low complexity" evidence="1">
    <location>
        <begin position="420"/>
        <end position="436"/>
    </location>
</feature>
<feature type="compositionally biased region" description="Basic and acidic residues" evidence="1">
    <location>
        <begin position="279"/>
        <end position="294"/>
    </location>
</feature>
<accession>F4L224</accession>
<reference evidence="3 4" key="1">
    <citation type="journal article" date="2011" name="Stand. Genomic Sci.">
        <title>Complete genome sequence of Haliscomenobacter hydrossis type strain (O).</title>
        <authorList>
            <consortium name="US DOE Joint Genome Institute (JGI-PGF)"/>
            <person name="Daligault H."/>
            <person name="Lapidus A."/>
            <person name="Zeytun A."/>
            <person name="Nolan M."/>
            <person name="Lucas S."/>
            <person name="Del Rio T.G."/>
            <person name="Tice H."/>
            <person name="Cheng J.F."/>
            <person name="Tapia R."/>
            <person name="Han C."/>
            <person name="Goodwin L."/>
            <person name="Pitluck S."/>
            <person name="Liolios K."/>
            <person name="Pagani I."/>
            <person name="Ivanova N."/>
            <person name="Huntemann M."/>
            <person name="Mavromatis K."/>
            <person name="Mikhailova N."/>
            <person name="Pati A."/>
            <person name="Chen A."/>
            <person name="Palaniappan K."/>
            <person name="Land M."/>
            <person name="Hauser L."/>
            <person name="Brambilla E.M."/>
            <person name="Rohde M."/>
            <person name="Verbarg S."/>
            <person name="Goker M."/>
            <person name="Bristow J."/>
            <person name="Eisen J.A."/>
            <person name="Markowitz V."/>
            <person name="Hugenholtz P."/>
            <person name="Kyrpides N.C."/>
            <person name="Klenk H.P."/>
            <person name="Woyke T."/>
        </authorList>
    </citation>
    <scope>NUCLEOTIDE SEQUENCE [LARGE SCALE GENOMIC DNA]</scope>
    <source>
        <strain evidence="4">ATCC 27775 / DSM 1100 / LMG 10767 / O</strain>
    </source>
</reference>
<feature type="compositionally biased region" description="Basic and acidic residues" evidence="1">
    <location>
        <begin position="360"/>
        <end position="373"/>
    </location>
</feature>
<evidence type="ECO:0000256" key="2">
    <source>
        <dbReference type="SAM" id="SignalP"/>
    </source>
</evidence>
<feature type="signal peptide" evidence="2">
    <location>
        <begin position="1"/>
        <end position="23"/>
    </location>
</feature>
<feature type="compositionally biased region" description="Basic and acidic residues" evidence="1">
    <location>
        <begin position="33"/>
        <end position="45"/>
    </location>
</feature>
<dbReference type="OrthoDB" id="1496247at2"/>
<feature type="compositionally biased region" description="Polar residues" evidence="1">
    <location>
        <begin position="437"/>
        <end position="446"/>
    </location>
</feature>
<feature type="region of interest" description="Disordered" evidence="1">
    <location>
        <begin position="222"/>
        <end position="483"/>
    </location>
</feature>
<feature type="compositionally biased region" description="Low complexity" evidence="1">
    <location>
        <begin position="451"/>
        <end position="483"/>
    </location>
</feature>
<evidence type="ECO:0000313" key="3">
    <source>
        <dbReference type="EMBL" id="AEE50657.1"/>
    </source>
</evidence>
<feature type="region of interest" description="Disordered" evidence="1">
    <location>
        <begin position="33"/>
        <end position="59"/>
    </location>
</feature>
<dbReference type="RefSeq" id="WP_013765205.1">
    <property type="nucleotide sequence ID" value="NC_015510.1"/>
</dbReference>
<reference key="2">
    <citation type="submission" date="2011-04" db="EMBL/GenBank/DDBJ databases">
        <title>Complete sequence of chromosome of Haliscomenobacter hydrossis DSM 1100.</title>
        <authorList>
            <consortium name="US DOE Joint Genome Institute (JGI-PGF)"/>
            <person name="Lucas S."/>
            <person name="Han J."/>
            <person name="Lapidus A."/>
            <person name="Bruce D."/>
            <person name="Goodwin L."/>
            <person name="Pitluck S."/>
            <person name="Peters L."/>
            <person name="Kyrpides N."/>
            <person name="Mavromatis K."/>
            <person name="Ivanova N."/>
            <person name="Ovchinnikova G."/>
            <person name="Pagani I."/>
            <person name="Daligault H."/>
            <person name="Detter J.C."/>
            <person name="Han C."/>
            <person name="Land M."/>
            <person name="Hauser L."/>
            <person name="Markowitz V."/>
            <person name="Cheng J.-F."/>
            <person name="Hugenholtz P."/>
            <person name="Woyke T."/>
            <person name="Wu D."/>
            <person name="Verbarg S."/>
            <person name="Frueling A."/>
            <person name="Brambilla E."/>
            <person name="Klenk H.-P."/>
            <person name="Eisen J.A."/>
        </authorList>
    </citation>
    <scope>NUCLEOTIDE SEQUENCE</scope>
    <source>
        <strain>DSM 1100</strain>
    </source>
</reference>
<name>F4L224_HALH1</name>
<proteinExistence type="predicted"/>
<organism evidence="3 4">
    <name type="scientific">Haliscomenobacter hydrossis (strain ATCC 27775 / DSM 1100 / LMG 10767 / O)</name>
    <dbReference type="NCBI Taxonomy" id="760192"/>
    <lineage>
        <taxon>Bacteria</taxon>
        <taxon>Pseudomonadati</taxon>
        <taxon>Bacteroidota</taxon>
        <taxon>Saprospiria</taxon>
        <taxon>Saprospirales</taxon>
        <taxon>Haliscomenobacteraceae</taxon>
        <taxon>Haliscomenobacter</taxon>
    </lineage>
</organism>
<dbReference type="Proteomes" id="UP000008461">
    <property type="component" value="Chromosome"/>
</dbReference>
<dbReference type="KEGG" id="hhy:Halhy_2789"/>
<keyword evidence="2" id="KW-0732">Signal</keyword>